<dbReference type="PANTHER" id="PTHR21558:SF13">
    <property type="entry name" value="MCG129800-RELATED"/>
    <property type="match status" value="1"/>
</dbReference>
<organism evidence="4 5">
    <name type="scientific">Cricetulus griseus</name>
    <name type="common">Chinese hamster</name>
    <name type="synonym">Cricetulus barabensis griseus</name>
    <dbReference type="NCBI Taxonomy" id="10029"/>
    <lineage>
        <taxon>Eukaryota</taxon>
        <taxon>Metazoa</taxon>
        <taxon>Chordata</taxon>
        <taxon>Craniata</taxon>
        <taxon>Vertebrata</taxon>
        <taxon>Euteleostomi</taxon>
        <taxon>Mammalia</taxon>
        <taxon>Eutheria</taxon>
        <taxon>Euarchontoglires</taxon>
        <taxon>Glires</taxon>
        <taxon>Rodentia</taxon>
        <taxon>Myomorpha</taxon>
        <taxon>Muroidea</taxon>
        <taxon>Cricetidae</taxon>
        <taxon>Cricetinae</taxon>
        <taxon>Cricetulus</taxon>
    </lineage>
</organism>
<reference evidence="5" key="3">
    <citation type="submission" date="2025-08" db="UniProtKB">
        <authorList>
            <consortium name="RefSeq"/>
        </authorList>
    </citation>
    <scope>IDENTIFICATION</scope>
    <source>
        <strain evidence="5">17A/GY</strain>
        <tissue evidence="5">Liver</tissue>
    </source>
</reference>
<proteinExistence type="predicted"/>
<keyword evidence="1" id="KW-0175">Coiled coil</keyword>
<feature type="compositionally biased region" description="Basic and acidic residues" evidence="2">
    <location>
        <begin position="23"/>
        <end position="35"/>
    </location>
</feature>
<feature type="coiled-coil region" evidence="1">
    <location>
        <begin position="119"/>
        <end position="174"/>
    </location>
</feature>
<gene>
    <name evidence="5" type="primary">LOC118239698</name>
</gene>
<keyword evidence="4" id="KW-1185">Reference proteome</keyword>
<feature type="region of interest" description="Disordered" evidence="2">
    <location>
        <begin position="17"/>
        <end position="52"/>
    </location>
</feature>
<dbReference type="InterPro" id="IPR006907">
    <property type="entry name" value="DLG5_N"/>
</dbReference>
<dbReference type="Proteomes" id="UP001108280">
    <property type="component" value="Chromosome 1"/>
</dbReference>
<protein>
    <submittedName>
        <fullName evidence="5">Disks large homolog 5-like</fullName>
    </submittedName>
</protein>
<sequence length="284" mass="33628">MTQYKCEAMFSRLRSLFGRKNGQHSETRETQKEAAVRSQNKTVADLESTSQSTALANKQLKNEMERLDPELQLMTIQRNELRDRLLFISEGTVDNRPYHKPNPLYEKMKLEHKQVMWELKVFQKENLEASEKLSELTKETVFYRGLNSRFLMEEAQVSKKVDTLRQEKKKLQEDWVLLKHHLEDLNAICKDHEEETGDPKFQQQQEIKRLEERLDNLLQQKEMVIHTKDLAEKLQHHFDDSQMRSTQLQPELEQDTAQDESHLQKELQQQEPPAEPHPQQGLNS</sequence>
<evidence type="ECO:0000256" key="1">
    <source>
        <dbReference type="SAM" id="Coils"/>
    </source>
</evidence>
<dbReference type="Pfam" id="PF04822">
    <property type="entry name" value="Takusan"/>
    <property type="match status" value="1"/>
</dbReference>
<reference evidence="4" key="1">
    <citation type="journal article" date="2018" name="Biotechnol. Bioeng.">
        <title>A reference genome of the Chinese hamster based on a hybrid assembly strategy.</title>
        <authorList>
            <person name="Rupp O."/>
            <person name="MacDonald M.L."/>
            <person name="Li S."/>
            <person name="Dhiman H."/>
            <person name="Polson S."/>
            <person name="Griep S."/>
            <person name="Heffner K."/>
            <person name="Hernandez I."/>
            <person name="Brinkrolf K."/>
            <person name="Jadhav V."/>
            <person name="Samoudi M."/>
            <person name="Hao H."/>
            <person name="Kingham B."/>
            <person name="Goesmann A."/>
            <person name="Betenbaugh M.J."/>
            <person name="Lewis N.E."/>
            <person name="Borth N."/>
            <person name="Lee K.H."/>
        </authorList>
    </citation>
    <scope>NUCLEOTIDE SEQUENCE [LARGE SCALE GENOMIC DNA]</scope>
    <source>
        <strain evidence="4">17A/GY</strain>
    </source>
</reference>
<reference evidence="4" key="2">
    <citation type="journal article" date="2020" name="Biotechnol. Bioeng.">
        <title>Chromosome-scale scaffolds for the Chinese hamster reference genome assembly to facilitate the study of the CHO epigenome.</title>
        <authorList>
            <person name="Hilliard W."/>
            <person name="MacDonald M."/>
            <person name="Lee K.H."/>
        </authorList>
    </citation>
    <scope>NUCLEOTIDE SEQUENCE [LARGE SCALE GENOMIC DNA]</scope>
    <source>
        <strain evidence="4">17A/GY</strain>
    </source>
</reference>
<dbReference type="PANTHER" id="PTHR21558">
    <property type="entry name" value="SPEER/SPETEX"/>
    <property type="match status" value="1"/>
</dbReference>
<dbReference type="AlphaFoldDB" id="A0A9J7HB61"/>
<dbReference type="KEGG" id="cge:118239698"/>
<evidence type="ECO:0000313" key="4">
    <source>
        <dbReference type="Proteomes" id="UP001108280"/>
    </source>
</evidence>
<evidence type="ECO:0000259" key="3">
    <source>
        <dbReference type="Pfam" id="PF04822"/>
    </source>
</evidence>
<feature type="domain" description="Disks large homolog 5 N-terminal" evidence="3">
    <location>
        <begin position="47"/>
        <end position="129"/>
    </location>
</feature>
<feature type="compositionally biased region" description="Low complexity" evidence="2">
    <location>
        <begin position="266"/>
        <end position="284"/>
    </location>
</feature>
<accession>A0A9J7HB61</accession>
<dbReference type="OrthoDB" id="9631730at2759"/>
<feature type="coiled-coil region" evidence="1">
    <location>
        <begin position="200"/>
        <end position="227"/>
    </location>
</feature>
<evidence type="ECO:0000313" key="5">
    <source>
        <dbReference type="RefSeq" id="XP_035308967.1"/>
    </source>
</evidence>
<name>A0A9J7HB61_CRIGR</name>
<evidence type="ECO:0000256" key="2">
    <source>
        <dbReference type="SAM" id="MobiDB-lite"/>
    </source>
</evidence>
<feature type="compositionally biased region" description="Polar residues" evidence="2">
    <location>
        <begin position="37"/>
        <end position="52"/>
    </location>
</feature>
<dbReference type="RefSeq" id="XP_035308967.1">
    <property type="nucleotide sequence ID" value="XM_035453076.1"/>
</dbReference>
<dbReference type="GeneID" id="118239698"/>
<feature type="region of interest" description="Disordered" evidence="2">
    <location>
        <begin position="240"/>
        <end position="284"/>
    </location>
</feature>